<reference evidence="2" key="2">
    <citation type="submission" date="2023-01" db="EMBL/GenBank/DDBJ databases">
        <authorList>
            <person name="Sun Q."/>
            <person name="Evtushenko L."/>
        </authorList>
    </citation>
    <scope>NUCLEOTIDE SEQUENCE</scope>
    <source>
        <strain evidence="2">VKM Ac-1447</strain>
    </source>
</reference>
<reference evidence="2" key="1">
    <citation type="journal article" date="2014" name="Int. J. Syst. Evol. Microbiol.">
        <title>Complete genome sequence of Corynebacterium casei LMG S-19264T (=DSM 44701T), isolated from a smear-ripened cheese.</title>
        <authorList>
            <consortium name="US DOE Joint Genome Institute (JGI-PGF)"/>
            <person name="Walter F."/>
            <person name="Albersmeier A."/>
            <person name="Kalinowski J."/>
            <person name="Ruckert C."/>
        </authorList>
    </citation>
    <scope>NUCLEOTIDE SEQUENCE</scope>
    <source>
        <strain evidence="2">VKM Ac-1447</strain>
    </source>
</reference>
<sequence length="120" mass="13598">MVSGRVDARTSGQRLSDEAARRRRELREEQARHEDTRLLLHNANRLLLQVALCDRLADPRDFELIVGVDRAVDDRGAIVWARVEVLVEVLLQERPHLAAPVDDAPWRRGSTALKWMAAGS</sequence>
<evidence type="ECO:0000313" key="2">
    <source>
        <dbReference type="EMBL" id="GLJ79019.1"/>
    </source>
</evidence>
<feature type="compositionally biased region" description="Basic and acidic residues" evidence="1">
    <location>
        <begin position="15"/>
        <end position="31"/>
    </location>
</feature>
<evidence type="ECO:0000313" key="3">
    <source>
        <dbReference type="Proteomes" id="UP001142317"/>
    </source>
</evidence>
<dbReference type="Proteomes" id="UP001142317">
    <property type="component" value="Unassembled WGS sequence"/>
</dbReference>
<proteinExistence type="predicted"/>
<keyword evidence="3" id="KW-1185">Reference proteome</keyword>
<protein>
    <submittedName>
        <fullName evidence="2">Uncharacterized protein</fullName>
    </submittedName>
</protein>
<gene>
    <name evidence="2" type="ORF">GCM10017586_07010</name>
</gene>
<accession>A0A9W6M2N6</accession>
<feature type="region of interest" description="Disordered" evidence="1">
    <location>
        <begin position="1"/>
        <end position="31"/>
    </location>
</feature>
<dbReference type="EMBL" id="BSEO01000001">
    <property type="protein sequence ID" value="GLJ79019.1"/>
    <property type="molecule type" value="Genomic_DNA"/>
</dbReference>
<dbReference type="AlphaFoldDB" id="A0A9W6M2N6"/>
<evidence type="ECO:0000256" key="1">
    <source>
        <dbReference type="SAM" id="MobiDB-lite"/>
    </source>
</evidence>
<organism evidence="2 3">
    <name type="scientific">Microbacterium imperiale</name>
    <dbReference type="NCBI Taxonomy" id="33884"/>
    <lineage>
        <taxon>Bacteria</taxon>
        <taxon>Bacillati</taxon>
        <taxon>Actinomycetota</taxon>
        <taxon>Actinomycetes</taxon>
        <taxon>Micrococcales</taxon>
        <taxon>Microbacteriaceae</taxon>
        <taxon>Microbacterium</taxon>
    </lineage>
</organism>
<name>A0A9W6M2N6_9MICO</name>
<comment type="caution">
    <text evidence="2">The sequence shown here is derived from an EMBL/GenBank/DDBJ whole genome shotgun (WGS) entry which is preliminary data.</text>
</comment>